<keyword evidence="2 5" id="KW-0812">Transmembrane</keyword>
<dbReference type="GO" id="GO:0004888">
    <property type="term" value="F:transmembrane signaling receptor activity"/>
    <property type="evidence" value="ECO:0007669"/>
    <property type="project" value="InterPro"/>
</dbReference>
<dbReference type="Proteomes" id="UP000677228">
    <property type="component" value="Unassembled WGS sequence"/>
</dbReference>
<evidence type="ECO:0000256" key="4">
    <source>
        <dbReference type="ARBA" id="ARBA00023136"/>
    </source>
</evidence>
<dbReference type="Gene3D" id="2.70.170.10">
    <property type="entry name" value="Neurotransmitter-gated ion-channel ligand-binding domain"/>
    <property type="match status" value="1"/>
</dbReference>
<comment type="caution">
    <text evidence="7">The sequence shown here is derived from an EMBL/GenBank/DDBJ whole genome shotgun (WGS) entry which is preliminary data.</text>
</comment>
<dbReference type="Proteomes" id="UP000682733">
    <property type="component" value="Unassembled WGS sequence"/>
</dbReference>
<dbReference type="Pfam" id="PF02931">
    <property type="entry name" value="Neur_chan_LBD"/>
    <property type="match status" value="1"/>
</dbReference>
<dbReference type="PANTHER" id="PTHR18945">
    <property type="entry name" value="NEUROTRANSMITTER GATED ION CHANNEL"/>
    <property type="match status" value="1"/>
</dbReference>
<feature type="domain" description="Neurotransmitter-gated ion-channel ligand-binding" evidence="6">
    <location>
        <begin position="4"/>
        <end position="175"/>
    </location>
</feature>
<accession>A0A8S2FHC9</accession>
<evidence type="ECO:0000256" key="3">
    <source>
        <dbReference type="ARBA" id="ARBA00022989"/>
    </source>
</evidence>
<protein>
    <recommendedName>
        <fullName evidence="6">Neurotransmitter-gated ion-channel ligand-binding domain-containing protein</fullName>
    </recommendedName>
</protein>
<evidence type="ECO:0000313" key="7">
    <source>
        <dbReference type="EMBL" id="CAF1469201.1"/>
    </source>
</evidence>
<proteinExistence type="predicted"/>
<dbReference type="EMBL" id="CAJNOK010031192">
    <property type="protein sequence ID" value="CAF1469201.1"/>
    <property type="molecule type" value="Genomic_DNA"/>
</dbReference>
<dbReference type="SUPFAM" id="SSF63712">
    <property type="entry name" value="Nicotinic receptor ligand binding domain-like"/>
    <property type="match status" value="1"/>
</dbReference>
<dbReference type="Gene3D" id="1.20.58.390">
    <property type="entry name" value="Neurotransmitter-gated ion-channel transmembrane domain"/>
    <property type="match status" value="1"/>
</dbReference>
<dbReference type="InterPro" id="IPR036734">
    <property type="entry name" value="Neur_chan_lig-bd_sf"/>
</dbReference>
<comment type="subcellular location">
    <subcellularLocation>
        <location evidence="1">Membrane</location>
        <topology evidence="1">Multi-pass membrane protein</topology>
    </subcellularLocation>
</comment>
<keyword evidence="4 5" id="KW-0472">Membrane</keyword>
<dbReference type="EMBL" id="CAJOBA010053075">
    <property type="protein sequence ID" value="CAF4261389.1"/>
    <property type="molecule type" value="Genomic_DNA"/>
</dbReference>
<dbReference type="SUPFAM" id="SSF90112">
    <property type="entry name" value="Neurotransmitter-gated ion-channel transmembrane pore"/>
    <property type="match status" value="1"/>
</dbReference>
<sequence length="344" mass="40150">MSLPIEVEVYVVFNKLTYIDSIEEKYNAEIDIVSSWIDNSIVVHPNQPFVYDKNIHWNPLLVFDNVIDEPVIKTRYEVKYLPDSKTTRVIQYQKLMGTLLESLEVHAFPFDTQNLGLIVTSLHPTNRLIFIPKQEYSYLAYKAVRDNQRWDFSQIISFEQTTYQEQTPYIKSNIYPVVRFNCLASRKSQFYIWNGLIPLFFITTTVFVSFSFDFSQISSSARISSCATTLLTSINFRFVINRYLPTVSYLTSLDIYDMLSIVFICFVLGWHAICKTDFIHLTTRLDQYVLTGFAGIYVIYHILFFIFACFLPRRKQKAILATKPVGAVQTQQHIIGYENILDHD</sequence>
<evidence type="ECO:0000259" key="6">
    <source>
        <dbReference type="Pfam" id="PF02931"/>
    </source>
</evidence>
<evidence type="ECO:0000256" key="2">
    <source>
        <dbReference type="ARBA" id="ARBA00022692"/>
    </source>
</evidence>
<dbReference type="GO" id="GO:0005230">
    <property type="term" value="F:extracellular ligand-gated monoatomic ion channel activity"/>
    <property type="evidence" value="ECO:0007669"/>
    <property type="project" value="InterPro"/>
</dbReference>
<feature type="transmembrane region" description="Helical" evidence="5">
    <location>
        <begin position="255"/>
        <end position="273"/>
    </location>
</feature>
<evidence type="ECO:0000313" key="9">
    <source>
        <dbReference type="Proteomes" id="UP000677228"/>
    </source>
</evidence>
<dbReference type="InterPro" id="IPR006201">
    <property type="entry name" value="Neur_channel"/>
</dbReference>
<feature type="transmembrane region" description="Helical" evidence="5">
    <location>
        <begin position="288"/>
        <end position="311"/>
    </location>
</feature>
<feature type="transmembrane region" description="Helical" evidence="5">
    <location>
        <begin position="190"/>
        <end position="212"/>
    </location>
</feature>
<evidence type="ECO:0000256" key="1">
    <source>
        <dbReference type="ARBA" id="ARBA00004141"/>
    </source>
</evidence>
<reference evidence="7" key="1">
    <citation type="submission" date="2021-02" db="EMBL/GenBank/DDBJ databases">
        <authorList>
            <person name="Nowell W R."/>
        </authorList>
    </citation>
    <scope>NUCLEOTIDE SEQUENCE</scope>
</reference>
<dbReference type="GO" id="GO:0016020">
    <property type="term" value="C:membrane"/>
    <property type="evidence" value="ECO:0007669"/>
    <property type="project" value="UniProtKB-SubCell"/>
</dbReference>
<dbReference type="AlphaFoldDB" id="A0A8S2FHC9"/>
<dbReference type="InterPro" id="IPR006202">
    <property type="entry name" value="Neur_chan_lig-bd"/>
</dbReference>
<evidence type="ECO:0000313" key="8">
    <source>
        <dbReference type="EMBL" id="CAF4261389.1"/>
    </source>
</evidence>
<dbReference type="InterPro" id="IPR036719">
    <property type="entry name" value="Neuro-gated_channel_TM_sf"/>
</dbReference>
<gene>
    <name evidence="7" type="ORF">OVA965_LOCUS35585</name>
    <name evidence="8" type="ORF">TMI583_LOCUS36557</name>
</gene>
<keyword evidence="3 5" id="KW-1133">Transmembrane helix</keyword>
<dbReference type="InterPro" id="IPR038050">
    <property type="entry name" value="Neuro_actylchol_rec"/>
</dbReference>
<name>A0A8S2FHC9_9BILA</name>
<evidence type="ECO:0000256" key="5">
    <source>
        <dbReference type="SAM" id="Phobius"/>
    </source>
</evidence>
<organism evidence="7 9">
    <name type="scientific">Didymodactylos carnosus</name>
    <dbReference type="NCBI Taxonomy" id="1234261"/>
    <lineage>
        <taxon>Eukaryota</taxon>
        <taxon>Metazoa</taxon>
        <taxon>Spiralia</taxon>
        <taxon>Gnathifera</taxon>
        <taxon>Rotifera</taxon>
        <taxon>Eurotatoria</taxon>
        <taxon>Bdelloidea</taxon>
        <taxon>Philodinida</taxon>
        <taxon>Philodinidae</taxon>
        <taxon>Didymodactylos</taxon>
    </lineage>
</organism>